<keyword evidence="3" id="KW-1185">Reference proteome</keyword>
<protein>
    <recommendedName>
        <fullName evidence="4">Embryo sac development arrest 6</fullName>
    </recommendedName>
</protein>
<dbReference type="Proteomes" id="UP001085076">
    <property type="component" value="Miscellaneous, Linkage group lg07"/>
</dbReference>
<reference evidence="2" key="1">
    <citation type="submission" date="2021-03" db="EMBL/GenBank/DDBJ databases">
        <authorList>
            <person name="Li Z."/>
            <person name="Yang C."/>
        </authorList>
    </citation>
    <scope>NUCLEOTIDE SEQUENCE</scope>
    <source>
        <strain evidence="2">Dzin_1.0</strain>
        <tissue evidence="2">Leaf</tissue>
    </source>
</reference>
<accession>A0A9D5C4F8</accession>
<dbReference type="AlphaFoldDB" id="A0A9D5C4F8"/>
<evidence type="ECO:0000313" key="2">
    <source>
        <dbReference type="EMBL" id="KAJ0966521.1"/>
    </source>
</evidence>
<gene>
    <name evidence="2" type="ORF">J5N97_023438</name>
</gene>
<feature type="region of interest" description="Disordered" evidence="1">
    <location>
        <begin position="1"/>
        <end position="30"/>
    </location>
</feature>
<reference evidence="2" key="2">
    <citation type="journal article" date="2022" name="Hortic Res">
        <title>The genome of Dioscorea zingiberensis sheds light on the biosynthesis, origin and evolution of the medicinally important diosgenin saponins.</title>
        <authorList>
            <person name="Li Y."/>
            <person name="Tan C."/>
            <person name="Li Z."/>
            <person name="Guo J."/>
            <person name="Li S."/>
            <person name="Chen X."/>
            <person name="Wang C."/>
            <person name="Dai X."/>
            <person name="Yang H."/>
            <person name="Song W."/>
            <person name="Hou L."/>
            <person name="Xu J."/>
            <person name="Tong Z."/>
            <person name="Xu A."/>
            <person name="Yuan X."/>
            <person name="Wang W."/>
            <person name="Yang Q."/>
            <person name="Chen L."/>
            <person name="Sun Z."/>
            <person name="Wang K."/>
            <person name="Pan B."/>
            <person name="Chen J."/>
            <person name="Bao Y."/>
            <person name="Liu F."/>
            <person name="Qi X."/>
            <person name="Gang D.R."/>
            <person name="Wen J."/>
            <person name="Li J."/>
        </authorList>
    </citation>
    <scope>NUCLEOTIDE SEQUENCE</scope>
    <source>
        <strain evidence="2">Dzin_1.0</strain>
    </source>
</reference>
<name>A0A9D5C4F8_9LILI</name>
<proteinExistence type="predicted"/>
<dbReference type="OrthoDB" id="687843at2759"/>
<dbReference type="EMBL" id="JAGGNH010000007">
    <property type="protein sequence ID" value="KAJ0966521.1"/>
    <property type="molecule type" value="Genomic_DNA"/>
</dbReference>
<evidence type="ECO:0000256" key="1">
    <source>
        <dbReference type="SAM" id="MobiDB-lite"/>
    </source>
</evidence>
<feature type="compositionally biased region" description="Basic and acidic residues" evidence="1">
    <location>
        <begin position="59"/>
        <end position="77"/>
    </location>
</feature>
<sequence length="111" mass="12294">MSSSGRHGLVTHGATRKRKDRDASDPPEPANNWLLAGYLAHEFLTNGTLMGRLCYSDPARPEPVTKPKPEAEPEMAKGKREYADMARLMTVDGVHVPGIVNPTQLARWLQM</sequence>
<evidence type="ECO:0000313" key="3">
    <source>
        <dbReference type="Proteomes" id="UP001085076"/>
    </source>
</evidence>
<feature type="region of interest" description="Disordered" evidence="1">
    <location>
        <begin position="57"/>
        <end position="77"/>
    </location>
</feature>
<dbReference type="PANTHER" id="PTHR34657">
    <property type="entry name" value="EMBRYO SAC DEVELOPMENT ARREST 6"/>
    <property type="match status" value="1"/>
</dbReference>
<organism evidence="2 3">
    <name type="scientific">Dioscorea zingiberensis</name>
    <dbReference type="NCBI Taxonomy" id="325984"/>
    <lineage>
        <taxon>Eukaryota</taxon>
        <taxon>Viridiplantae</taxon>
        <taxon>Streptophyta</taxon>
        <taxon>Embryophyta</taxon>
        <taxon>Tracheophyta</taxon>
        <taxon>Spermatophyta</taxon>
        <taxon>Magnoliopsida</taxon>
        <taxon>Liliopsida</taxon>
        <taxon>Dioscoreales</taxon>
        <taxon>Dioscoreaceae</taxon>
        <taxon>Dioscorea</taxon>
    </lineage>
</organism>
<evidence type="ECO:0008006" key="4">
    <source>
        <dbReference type="Google" id="ProtNLM"/>
    </source>
</evidence>
<comment type="caution">
    <text evidence="2">The sequence shown here is derived from an EMBL/GenBank/DDBJ whole genome shotgun (WGS) entry which is preliminary data.</text>
</comment>
<dbReference type="PANTHER" id="PTHR34657:SF4">
    <property type="entry name" value="EMBRYO SAC DEVELOPMENT ARREST 6"/>
    <property type="match status" value="1"/>
</dbReference>